<gene>
    <name evidence="2" type="ORF">Cch01nite_11230</name>
</gene>
<evidence type="ECO:0000259" key="1">
    <source>
        <dbReference type="PROSITE" id="PS51186"/>
    </source>
</evidence>
<dbReference type="Gene3D" id="3.40.630.30">
    <property type="match status" value="1"/>
</dbReference>
<dbReference type="AlphaFoldDB" id="A0A919P3G8"/>
<dbReference type="SUPFAM" id="SSF55729">
    <property type="entry name" value="Acyl-CoA N-acyltransferases (Nat)"/>
    <property type="match status" value="1"/>
</dbReference>
<organism evidence="2 3">
    <name type="scientific">Cellulomonas chitinilytica</name>
    <dbReference type="NCBI Taxonomy" id="398759"/>
    <lineage>
        <taxon>Bacteria</taxon>
        <taxon>Bacillati</taxon>
        <taxon>Actinomycetota</taxon>
        <taxon>Actinomycetes</taxon>
        <taxon>Micrococcales</taxon>
        <taxon>Cellulomonadaceae</taxon>
        <taxon>Cellulomonas</taxon>
    </lineage>
</organism>
<dbReference type="RefSeq" id="WP_203749723.1">
    <property type="nucleotide sequence ID" value="NZ_BONK01000003.1"/>
</dbReference>
<dbReference type="PROSITE" id="PS51186">
    <property type="entry name" value="GNAT"/>
    <property type="match status" value="1"/>
</dbReference>
<dbReference type="Pfam" id="PF00583">
    <property type="entry name" value="Acetyltransf_1"/>
    <property type="match status" value="1"/>
</dbReference>
<dbReference type="GO" id="GO:0016747">
    <property type="term" value="F:acyltransferase activity, transferring groups other than amino-acyl groups"/>
    <property type="evidence" value="ECO:0007669"/>
    <property type="project" value="InterPro"/>
</dbReference>
<evidence type="ECO:0000313" key="2">
    <source>
        <dbReference type="EMBL" id="GIG20399.1"/>
    </source>
</evidence>
<proteinExistence type="predicted"/>
<sequence>MSTLLDRLPEVWRRHRMLDGVDGRWRDAVVVGDGRAVLLASPSPRGPFVLTLGGAPEVERLLADVVARRHEPGSPLARAGFVDRVGWLNVARGAQVPVSVLSALRLAPFSVWDWLSTEHAPPARAGDSVVRRLDPAAEADAVRACLALGNPGTSADPAGPGEAGWWGVDGPDGLLGVVGATSRGAASGVASWHVHGLGVVPAARSAGLGTALTRVAVRQAFAEGMAFVSLGMYAENAVARRLYARLGFTVDAELASFGPVGAERPPA</sequence>
<keyword evidence="3" id="KW-1185">Reference proteome</keyword>
<accession>A0A919P3G8</accession>
<reference evidence="2" key="1">
    <citation type="submission" date="2021-01" db="EMBL/GenBank/DDBJ databases">
        <title>Whole genome shotgun sequence of Cellulomonas chitinilytica NBRC 110799.</title>
        <authorList>
            <person name="Komaki H."/>
            <person name="Tamura T."/>
        </authorList>
    </citation>
    <scope>NUCLEOTIDE SEQUENCE</scope>
    <source>
        <strain evidence="2">NBRC 110799</strain>
    </source>
</reference>
<evidence type="ECO:0000313" key="3">
    <source>
        <dbReference type="Proteomes" id="UP000632740"/>
    </source>
</evidence>
<dbReference type="InterPro" id="IPR016181">
    <property type="entry name" value="Acyl_CoA_acyltransferase"/>
</dbReference>
<protein>
    <recommendedName>
        <fullName evidence="1">N-acetyltransferase domain-containing protein</fullName>
    </recommendedName>
</protein>
<dbReference type="Proteomes" id="UP000632740">
    <property type="component" value="Unassembled WGS sequence"/>
</dbReference>
<dbReference type="CDD" id="cd04301">
    <property type="entry name" value="NAT_SF"/>
    <property type="match status" value="1"/>
</dbReference>
<comment type="caution">
    <text evidence="2">The sequence shown here is derived from an EMBL/GenBank/DDBJ whole genome shotgun (WGS) entry which is preliminary data.</text>
</comment>
<name>A0A919P3G8_9CELL</name>
<dbReference type="InterPro" id="IPR000182">
    <property type="entry name" value="GNAT_dom"/>
</dbReference>
<dbReference type="EMBL" id="BONK01000003">
    <property type="protein sequence ID" value="GIG20399.1"/>
    <property type="molecule type" value="Genomic_DNA"/>
</dbReference>
<feature type="domain" description="N-acetyltransferase" evidence="1">
    <location>
        <begin position="128"/>
        <end position="267"/>
    </location>
</feature>